<dbReference type="EMBL" id="AHCD03000026">
    <property type="protein sequence ID" value="KAF7788375.1"/>
    <property type="molecule type" value="Genomic_DNA"/>
</dbReference>
<keyword evidence="1" id="KW-1133">Transmembrane helix</keyword>
<proteinExistence type="predicted"/>
<name>A0A8T0CEH5_9GAMM</name>
<accession>A0A8T0CEH5</accession>
<gene>
    <name evidence="2" type="ORF">PRUB_a3018</name>
</gene>
<comment type="caution">
    <text evidence="2">The sequence shown here is derived from an EMBL/GenBank/DDBJ whole genome shotgun (WGS) entry which is preliminary data.</text>
</comment>
<evidence type="ECO:0000256" key="1">
    <source>
        <dbReference type="SAM" id="Phobius"/>
    </source>
</evidence>
<reference evidence="2 3" key="1">
    <citation type="journal article" date="2012" name="J. Bacteriol.">
        <title>Genome sequence of the cycloprodigiosin-producing bacterial strain Pseudoalteromonas rubra ATCC 29570(T).</title>
        <authorList>
            <person name="Xie B.B."/>
            <person name="Shu Y.L."/>
            <person name="Qin Q.L."/>
            <person name="Rong J.C."/>
            <person name="Zhang X.Y."/>
            <person name="Chen X.L."/>
            <person name="Zhou B.C."/>
            <person name="Zhang Y.Z."/>
        </authorList>
    </citation>
    <scope>NUCLEOTIDE SEQUENCE [LARGE SCALE GENOMIC DNA]</scope>
    <source>
        <strain evidence="2 3">DSM 6842</strain>
    </source>
</reference>
<feature type="transmembrane region" description="Helical" evidence="1">
    <location>
        <begin position="12"/>
        <end position="30"/>
    </location>
</feature>
<evidence type="ECO:0000313" key="3">
    <source>
        <dbReference type="Proteomes" id="UP000016480"/>
    </source>
</evidence>
<protein>
    <submittedName>
        <fullName evidence="2">Uncharacterized protein</fullName>
    </submittedName>
</protein>
<keyword evidence="1" id="KW-0812">Transmembrane</keyword>
<evidence type="ECO:0000313" key="2">
    <source>
        <dbReference type="EMBL" id="KAF7788375.1"/>
    </source>
</evidence>
<dbReference type="AlphaFoldDB" id="A0A8T0CEH5"/>
<sequence>MLLDKGKFARHFAVSYLVMIEFLLLLGMIAKKTRNITQ</sequence>
<organism evidence="2 3">
    <name type="scientific">Pseudoalteromonas rubra</name>
    <dbReference type="NCBI Taxonomy" id="43658"/>
    <lineage>
        <taxon>Bacteria</taxon>
        <taxon>Pseudomonadati</taxon>
        <taxon>Pseudomonadota</taxon>
        <taxon>Gammaproteobacteria</taxon>
        <taxon>Alteromonadales</taxon>
        <taxon>Pseudoalteromonadaceae</taxon>
        <taxon>Pseudoalteromonas</taxon>
    </lineage>
</organism>
<dbReference type="Proteomes" id="UP000016480">
    <property type="component" value="Unassembled WGS sequence"/>
</dbReference>
<keyword evidence="1" id="KW-0472">Membrane</keyword>